<dbReference type="PANTHER" id="PTHR42850:SF2">
    <property type="entry name" value="BLL5683 PROTEIN"/>
    <property type="match status" value="1"/>
</dbReference>
<dbReference type="RefSeq" id="WP_061611099.1">
    <property type="nucleotide sequence ID" value="NZ_CP162579.1"/>
</dbReference>
<dbReference type="Proteomes" id="UP000075260">
    <property type="component" value="Unassembled WGS sequence"/>
</dbReference>
<dbReference type="InterPro" id="IPR011152">
    <property type="entry name" value="Pesterase_MJ0912"/>
</dbReference>
<dbReference type="InterPro" id="IPR004843">
    <property type="entry name" value="Calcineurin-like_PHP"/>
</dbReference>
<dbReference type="PANTHER" id="PTHR42850">
    <property type="entry name" value="METALLOPHOSPHOESTERASE"/>
    <property type="match status" value="1"/>
</dbReference>
<evidence type="ECO:0000313" key="3">
    <source>
        <dbReference type="EMBL" id="KYF85983.1"/>
    </source>
</evidence>
<reference evidence="4 5" key="1">
    <citation type="submission" date="2014-02" db="EMBL/GenBank/DDBJ databases">
        <title>The small core and large imbalanced accessory genome model reveals a collaborative survival strategy of Sorangium cellulosum strains in nature.</title>
        <authorList>
            <person name="Han K."/>
            <person name="Peng R."/>
            <person name="Blom J."/>
            <person name="Li Y.-Z."/>
        </authorList>
    </citation>
    <scope>NUCLEOTIDE SEQUENCE [LARGE SCALE GENOMIC DNA]</scope>
    <source>
        <strain evidence="2 4">So0008-312</strain>
        <strain evidence="3 5">So0011-07</strain>
    </source>
</reference>
<dbReference type="SUPFAM" id="SSF56300">
    <property type="entry name" value="Metallo-dependent phosphatases"/>
    <property type="match status" value="1"/>
</dbReference>
<dbReference type="InterPro" id="IPR029052">
    <property type="entry name" value="Metallo-depent_PP-like"/>
</dbReference>
<dbReference type="Pfam" id="PF00149">
    <property type="entry name" value="Metallophos"/>
    <property type="match status" value="1"/>
</dbReference>
<evidence type="ECO:0000313" key="4">
    <source>
        <dbReference type="Proteomes" id="UP000075260"/>
    </source>
</evidence>
<evidence type="ECO:0000259" key="1">
    <source>
        <dbReference type="Pfam" id="PF00149"/>
    </source>
</evidence>
<dbReference type="AlphaFoldDB" id="A0A150QBN7"/>
<accession>A0A150QBN7</accession>
<proteinExistence type="predicted"/>
<dbReference type="InterPro" id="IPR050126">
    <property type="entry name" value="Ap4A_hydrolase"/>
</dbReference>
<dbReference type="GO" id="GO:0005737">
    <property type="term" value="C:cytoplasm"/>
    <property type="evidence" value="ECO:0007669"/>
    <property type="project" value="TreeGrafter"/>
</dbReference>
<dbReference type="Gene3D" id="3.60.21.10">
    <property type="match status" value="1"/>
</dbReference>
<gene>
    <name evidence="2" type="ORF">BE15_09725</name>
    <name evidence="3" type="ORF">BE17_08175</name>
</gene>
<evidence type="ECO:0000313" key="2">
    <source>
        <dbReference type="EMBL" id="KYF65424.1"/>
    </source>
</evidence>
<sequence length="245" mass="27909">MRLGIFSDTHANYEALSAVLESYRHERIDVYYCLGDTVGYGGSPNECADLVRKVAKKTILGNHDAAVAGRMDYSYYYEAARQALDTHAAMLSSENAAWLRSLTYQEKLTDINVDLCHGSPVRLEEFEYIFAPEQARECLPMWNELGHITLIGHSHLCKVFALTPTSVEELPAVDFQLEQGRKYIVSVGSVGQPRDYDNRASYTIYDSDTKRFEFKRVEYDIETAAEKVLRAKLERNFAHRLYIGV</sequence>
<evidence type="ECO:0000313" key="5">
    <source>
        <dbReference type="Proteomes" id="UP000075635"/>
    </source>
</evidence>
<dbReference type="OrthoDB" id="9813918at2"/>
<dbReference type="EMBL" id="JEMB01001594">
    <property type="protein sequence ID" value="KYF85983.1"/>
    <property type="molecule type" value="Genomic_DNA"/>
</dbReference>
<dbReference type="GO" id="GO:0016791">
    <property type="term" value="F:phosphatase activity"/>
    <property type="evidence" value="ECO:0007669"/>
    <property type="project" value="TreeGrafter"/>
</dbReference>
<organism evidence="2 4">
    <name type="scientific">Sorangium cellulosum</name>
    <name type="common">Polyangium cellulosum</name>
    <dbReference type="NCBI Taxonomy" id="56"/>
    <lineage>
        <taxon>Bacteria</taxon>
        <taxon>Pseudomonadati</taxon>
        <taxon>Myxococcota</taxon>
        <taxon>Polyangia</taxon>
        <taxon>Polyangiales</taxon>
        <taxon>Polyangiaceae</taxon>
        <taxon>Sorangium</taxon>
    </lineage>
</organism>
<feature type="domain" description="Calcineurin-like phosphoesterase" evidence="1">
    <location>
        <begin position="1"/>
        <end position="155"/>
    </location>
</feature>
<dbReference type="Proteomes" id="UP000075635">
    <property type="component" value="Unassembled WGS sequence"/>
</dbReference>
<dbReference type="CDD" id="cd00838">
    <property type="entry name" value="MPP_superfamily"/>
    <property type="match status" value="1"/>
</dbReference>
<name>A0A150QBN7_SORCE</name>
<dbReference type="EMBL" id="JEMA01000832">
    <property type="protein sequence ID" value="KYF65424.1"/>
    <property type="molecule type" value="Genomic_DNA"/>
</dbReference>
<protein>
    <submittedName>
        <fullName evidence="2">Metallophosphoesterase</fullName>
    </submittedName>
</protein>
<comment type="caution">
    <text evidence="2">The sequence shown here is derived from an EMBL/GenBank/DDBJ whole genome shotgun (WGS) entry which is preliminary data.</text>
</comment>
<dbReference type="PIRSF" id="PIRSF000883">
    <property type="entry name" value="Pesterase_MJ0912"/>
    <property type="match status" value="1"/>
</dbReference>